<dbReference type="eggNOG" id="COG2203">
    <property type="taxonomic scope" value="Bacteria"/>
</dbReference>
<sequence length="155" mass="17540">MAKSSERFESLRRDIDALARRLDVPSVLIMRSLPRHMRVEASAGRLEDTYPIGAEGRKSVHEDGAKPLYCERVVDRDAPLHVRDSRQETEWAGNEDEVEFGLSNYLGYPVHAPDGTPYGTVCVLDSRPRDYSAEERALLEELRRKVEALLAETVS</sequence>
<evidence type="ECO:0000313" key="9">
    <source>
        <dbReference type="Proteomes" id="UP000284767"/>
    </source>
</evidence>
<evidence type="ECO:0000313" key="3">
    <source>
        <dbReference type="EMBL" id="CRO81194.1"/>
    </source>
</evidence>
<dbReference type="EMBL" id="KT454971">
    <property type="protein sequence ID" value="ALI59371.1"/>
    <property type="molecule type" value="Genomic_DNA"/>
</dbReference>
<reference evidence="4" key="7">
    <citation type="submission" date="2020-01" db="EMBL/GenBank/DDBJ databases">
        <title>Bacteria Cultured from War Wounds Associated with the Conflict in Eastern Ukraine.</title>
        <authorList>
            <person name="Snesrud E."/>
            <person name="Galac M.R."/>
            <person name="Mc Gann P."/>
            <person name="Valentine K."/>
            <person name="Viacheslav K."/>
        </authorList>
    </citation>
    <scope>NUCLEOTIDE SEQUENCE</scope>
    <source>
        <strain evidence="4">VNMU148</strain>
    </source>
</reference>
<gene>
    <name evidence="2" type="ORF">CCBH4851_00673</name>
    <name evidence="5" type="ORF">DT376_31555</name>
    <name evidence="4" type="ORF">GUL26_12555</name>
    <name evidence="6" type="ORF">IPC1295_01280</name>
    <name evidence="3" type="ORF">PAERUG_P19_London_7_VIM_2_05_10_02570</name>
</gene>
<reference evidence="3" key="1">
    <citation type="submission" date="2015-06" db="EMBL/GenBank/DDBJ databases">
        <authorList>
            <person name="Radhakrishnan R."/>
            <person name="Underwood A."/>
            <person name="Al-Shahib A."/>
        </authorList>
    </citation>
    <scope>NUCLEOTIDE SEQUENCE</scope>
    <source>
        <strain evidence="3">P19_London_7_VIM_2_05_10</strain>
    </source>
</reference>
<dbReference type="Proteomes" id="UP000045039">
    <property type="component" value="Unassembled WGS sequence"/>
</dbReference>
<reference evidence="6 9" key="4">
    <citation type="submission" date="2017-08" db="EMBL/GenBank/DDBJ databases">
        <authorList>
            <person name="Feschi L."/>
            <person name="Jeukens J."/>
            <person name="Emond-Rheault J.-G."/>
            <person name="Kukavica-Ibrulj I."/>
            <person name="Boyle B."/>
            <person name="Levesque R.C."/>
        </authorList>
    </citation>
    <scope>NUCLEOTIDE SEQUENCE [LARGE SCALE GENOMIC DNA]</scope>
    <source>
        <strain evidence="6 9">PA-W36</strain>
    </source>
</reference>
<evidence type="ECO:0000313" key="6">
    <source>
        <dbReference type="EMBL" id="RPM23164.1"/>
    </source>
</evidence>
<dbReference type="EMBL" id="CVVU01000177">
    <property type="protein sequence ID" value="CRO81194.1"/>
    <property type="molecule type" value="Genomic_DNA"/>
</dbReference>
<evidence type="ECO:0000313" key="2">
    <source>
        <dbReference type="EMBL" id="ALI59371.1"/>
    </source>
</evidence>
<accession>A0A072ZSC6</accession>
<evidence type="ECO:0000313" key="4">
    <source>
        <dbReference type="EMBL" id="MZZ13078.1"/>
    </source>
</evidence>
<dbReference type="PATRIC" id="fig|287.1479.peg.326"/>
<reference evidence="5 8" key="5">
    <citation type="submission" date="2018-07" db="EMBL/GenBank/DDBJ databases">
        <title>Mechanisms of high-level aminoglycoside resistance among Gram-negative pathogens in Brazil.</title>
        <authorList>
            <person name="Ballaben A.S."/>
            <person name="Darini A.L.C."/>
            <person name="Doi Y."/>
        </authorList>
    </citation>
    <scope>NUCLEOTIDE SEQUENCE [LARGE SCALE GENOMIC DNA]</scope>
    <source>
        <strain evidence="5 8">B2-305</strain>
    </source>
</reference>
<dbReference type="SUPFAM" id="SSF55781">
    <property type="entry name" value="GAF domain-like"/>
    <property type="match status" value="1"/>
</dbReference>
<reference evidence="7" key="2">
    <citation type="submission" date="2015-06" db="EMBL/GenBank/DDBJ databases">
        <authorList>
            <person name="Radhakrishnan Rajesh"/>
            <person name="Underwood Anthony"/>
            <person name="Al-Shahib Ali"/>
        </authorList>
    </citation>
    <scope>NUCLEOTIDE SEQUENCE [LARGE SCALE GENOMIC DNA]</scope>
    <source>
        <strain evidence="7">P19_London_7_VIM_2_05_10</strain>
    </source>
</reference>
<dbReference type="RefSeq" id="WP_003104034.1">
    <property type="nucleotide sequence ID" value="NZ_AP014839.1"/>
</dbReference>
<proteinExistence type="predicted"/>
<protein>
    <submittedName>
        <fullName evidence="4">GAF domain-containing protein</fullName>
    </submittedName>
</protein>
<dbReference type="PANTHER" id="PTHR43102:SF2">
    <property type="entry name" value="GAF DOMAIN-CONTAINING PROTEIN"/>
    <property type="match status" value="1"/>
</dbReference>
<dbReference type="Gene3D" id="3.30.450.40">
    <property type="match status" value="1"/>
</dbReference>
<dbReference type="Proteomes" id="UP000253594">
    <property type="component" value="Unassembled WGS sequence"/>
</dbReference>
<dbReference type="InterPro" id="IPR003018">
    <property type="entry name" value="GAF"/>
</dbReference>
<feature type="domain" description="GAF" evidence="1">
    <location>
        <begin position="16"/>
        <end position="143"/>
    </location>
</feature>
<dbReference type="EMBL" id="NSNE01000001">
    <property type="protein sequence ID" value="RPM23164.1"/>
    <property type="molecule type" value="Genomic_DNA"/>
</dbReference>
<evidence type="ECO:0000313" key="7">
    <source>
        <dbReference type="Proteomes" id="UP000045039"/>
    </source>
</evidence>
<reference evidence="6 9" key="6">
    <citation type="submission" date="2019-01" db="EMBL/GenBank/DDBJ databases">
        <title>The Pseudomonas aeruginosa pan-genome provides new insights on its population structure, horizontal gene transfer and pathogenicity.</title>
        <authorList>
            <person name="Freschi L."/>
            <person name="Vincent A.T."/>
            <person name="Jeukens J."/>
            <person name="Emond-Rheault J.-G."/>
            <person name="Kukavica-Ibrulj I."/>
            <person name="Dupont M.-J."/>
            <person name="Charette S.J."/>
            <person name="Boyle B."/>
            <person name="Levesque R.C."/>
        </authorList>
    </citation>
    <scope>NUCLEOTIDE SEQUENCE [LARGE SCALE GENOMIC DNA]</scope>
    <source>
        <strain evidence="6 9">PA-W36</strain>
    </source>
</reference>
<organism evidence="3 7">
    <name type="scientific">Pseudomonas aeruginosa</name>
    <dbReference type="NCBI Taxonomy" id="287"/>
    <lineage>
        <taxon>Bacteria</taxon>
        <taxon>Pseudomonadati</taxon>
        <taxon>Pseudomonadota</taxon>
        <taxon>Gammaproteobacteria</taxon>
        <taxon>Pseudomonadales</taxon>
        <taxon>Pseudomonadaceae</taxon>
        <taxon>Pseudomonas</taxon>
    </lineage>
</organism>
<dbReference type="EMBL" id="QORE01001684">
    <property type="protein sequence ID" value="RCI70993.1"/>
    <property type="molecule type" value="Genomic_DNA"/>
</dbReference>
<dbReference type="Proteomes" id="UP000644192">
    <property type="component" value="Unassembled WGS sequence"/>
</dbReference>
<reference evidence="2" key="3">
    <citation type="submission" date="2015-08" db="EMBL/GenBank/DDBJ databases">
        <title>Pseudomonas aeruginosa strain CCBH4851 chromosome region.</title>
        <authorList>
            <person name="Silveira M.C."/>
            <person name="Carvalho-Assef A.P.D."/>
            <person name="Albano R.M."/>
        </authorList>
    </citation>
    <scope>NUCLEOTIDE SEQUENCE</scope>
    <source>
        <strain evidence="2">CCBH4851</strain>
    </source>
</reference>
<dbReference type="InterPro" id="IPR029016">
    <property type="entry name" value="GAF-like_dom_sf"/>
</dbReference>
<dbReference type="SMR" id="A0A072ZSC6"/>
<evidence type="ECO:0000313" key="8">
    <source>
        <dbReference type="Proteomes" id="UP000253594"/>
    </source>
</evidence>
<dbReference type="PANTHER" id="PTHR43102">
    <property type="entry name" value="SLR1143 PROTEIN"/>
    <property type="match status" value="1"/>
</dbReference>
<dbReference type="Proteomes" id="UP000284767">
    <property type="component" value="Unassembled WGS sequence"/>
</dbReference>
<dbReference type="EMBL" id="WXZT01000006">
    <property type="protein sequence ID" value="MZZ13078.1"/>
    <property type="molecule type" value="Genomic_DNA"/>
</dbReference>
<dbReference type="AlphaFoldDB" id="A0A072ZSC6"/>
<evidence type="ECO:0000259" key="1">
    <source>
        <dbReference type="Pfam" id="PF01590"/>
    </source>
</evidence>
<evidence type="ECO:0000313" key="5">
    <source>
        <dbReference type="EMBL" id="RCI70993.1"/>
    </source>
</evidence>
<name>A0A072ZSC6_PSEAI</name>
<dbReference type="Pfam" id="PF01590">
    <property type="entry name" value="GAF"/>
    <property type="match status" value="1"/>
</dbReference>